<comment type="caution">
    <text evidence="2">The sequence shown here is derived from an EMBL/GenBank/DDBJ whole genome shotgun (WGS) entry which is preliminary data.</text>
</comment>
<reference evidence="2" key="1">
    <citation type="submission" date="2021-02" db="EMBL/GenBank/DDBJ databases">
        <authorList>
            <person name="Nowell W R."/>
        </authorList>
    </citation>
    <scope>NUCLEOTIDE SEQUENCE</scope>
</reference>
<dbReference type="EMBL" id="CAJNOK010007601">
    <property type="protein sequence ID" value="CAF1039079.1"/>
    <property type="molecule type" value="Genomic_DNA"/>
</dbReference>
<protein>
    <submittedName>
        <fullName evidence="2">Uncharacterized protein</fullName>
    </submittedName>
</protein>
<evidence type="ECO:0000313" key="4">
    <source>
        <dbReference type="Proteomes" id="UP000677228"/>
    </source>
</evidence>
<feature type="compositionally biased region" description="Low complexity" evidence="1">
    <location>
        <begin position="84"/>
        <end position="94"/>
    </location>
</feature>
<feature type="region of interest" description="Disordered" evidence="1">
    <location>
        <begin position="81"/>
        <end position="103"/>
    </location>
</feature>
<evidence type="ECO:0000313" key="3">
    <source>
        <dbReference type="EMBL" id="CAF3807261.1"/>
    </source>
</evidence>
<feature type="region of interest" description="Disordered" evidence="1">
    <location>
        <begin position="148"/>
        <end position="268"/>
    </location>
</feature>
<dbReference type="AlphaFoldDB" id="A0A8S2DSC7"/>
<dbReference type="Proteomes" id="UP000677228">
    <property type="component" value="Unassembled WGS sequence"/>
</dbReference>
<sequence length="268" mass="29524">MLREALSRSLSESCLMPLLCKSVVGGRLLEEPDSKVAKRDYDGGYHNDDTSSDMIFRTLDAESFKTDTSVSNLVKRDADETIVSGSDTGSGRRSGIPDGNKSPLLVRQENIMNRQTPFPNTDFIQDYDTGHHGDAISSELVDIDEDPALEKSGSHSPVSKPVKSDADETVVSGSDTRFGRRYRIVDGNKSPPSDRQENIMDRQTPISLEKADSFHDQSPSTELPNTDFKQDYDTGHHVDAISSECVDRDEDPASEKSGRHSPVSNPVY</sequence>
<evidence type="ECO:0000313" key="2">
    <source>
        <dbReference type="EMBL" id="CAF1039079.1"/>
    </source>
</evidence>
<evidence type="ECO:0000256" key="1">
    <source>
        <dbReference type="SAM" id="MobiDB-lite"/>
    </source>
</evidence>
<dbReference type="Proteomes" id="UP000682733">
    <property type="component" value="Unassembled WGS sequence"/>
</dbReference>
<proteinExistence type="predicted"/>
<accession>A0A8S2DSC7</accession>
<organism evidence="2 4">
    <name type="scientific">Didymodactylos carnosus</name>
    <dbReference type="NCBI Taxonomy" id="1234261"/>
    <lineage>
        <taxon>Eukaryota</taxon>
        <taxon>Metazoa</taxon>
        <taxon>Spiralia</taxon>
        <taxon>Gnathifera</taxon>
        <taxon>Rotifera</taxon>
        <taxon>Eurotatoria</taxon>
        <taxon>Bdelloidea</taxon>
        <taxon>Philodinida</taxon>
        <taxon>Philodinidae</taxon>
        <taxon>Didymodactylos</taxon>
    </lineage>
</organism>
<feature type="compositionally biased region" description="Basic and acidic residues" evidence="1">
    <location>
        <begin position="228"/>
        <end position="239"/>
    </location>
</feature>
<gene>
    <name evidence="2" type="ORF">OVA965_LOCUS16388</name>
    <name evidence="3" type="ORF">TMI583_LOCUS16397</name>
</gene>
<dbReference type="EMBL" id="CAJOBA010007612">
    <property type="protein sequence ID" value="CAF3807261.1"/>
    <property type="molecule type" value="Genomic_DNA"/>
</dbReference>
<name>A0A8S2DSC7_9BILA</name>